<keyword evidence="6" id="KW-1185">Reference proteome</keyword>
<evidence type="ECO:0000256" key="2">
    <source>
        <dbReference type="SAM" id="MobiDB-lite"/>
    </source>
</evidence>
<feature type="transmembrane region" description="Helical" evidence="3">
    <location>
        <begin position="75"/>
        <end position="94"/>
    </location>
</feature>
<evidence type="ECO:0000256" key="3">
    <source>
        <dbReference type="SAM" id="Phobius"/>
    </source>
</evidence>
<dbReference type="Pfam" id="PF11027">
    <property type="entry name" value="DUF2615"/>
    <property type="match status" value="1"/>
</dbReference>
<gene>
    <name evidence="5" type="ORF">KUF71_021723</name>
</gene>
<dbReference type="PANTHER" id="PTHR31019:SF1">
    <property type="entry name" value="SMALL INTEGRAL MEMBRANE PROTEIN 14"/>
    <property type="match status" value="1"/>
</dbReference>
<dbReference type="Proteomes" id="UP001219518">
    <property type="component" value="Unassembled WGS sequence"/>
</dbReference>
<proteinExistence type="predicted"/>
<dbReference type="GO" id="GO:0005783">
    <property type="term" value="C:endoplasmic reticulum"/>
    <property type="evidence" value="ECO:0007669"/>
    <property type="project" value="TreeGrafter"/>
</dbReference>
<protein>
    <recommendedName>
        <fullName evidence="1">Small integral membrane protein 14</fullName>
    </recommendedName>
</protein>
<reference evidence="5" key="2">
    <citation type="journal article" date="2023" name="BMC Genomics">
        <title>Pest status, molecular evolution, and epigenetic factors derived from the genome assembly of Frankliniella fusca, a thysanopteran phytovirus vector.</title>
        <authorList>
            <person name="Catto M.A."/>
            <person name="Labadie P.E."/>
            <person name="Jacobson A.L."/>
            <person name="Kennedy G.G."/>
            <person name="Srinivasan R."/>
            <person name="Hunt B.G."/>
        </authorList>
    </citation>
    <scope>NUCLEOTIDE SEQUENCE</scope>
    <source>
        <strain evidence="5">PL_HMW_Pooled</strain>
    </source>
</reference>
<feature type="region of interest" description="Disordered" evidence="2">
    <location>
        <begin position="101"/>
        <end position="124"/>
    </location>
</feature>
<sequence>MELNYIFILFALVAVGPATLFTMADEGMDPCECIWPQEMAMRRLLSFLRQSQTHCTDIDCVDEFPPLPGQQTGDGGAMLMMMIWFAVALGLFLLRPRALRNSPDSKPTDNNGPGSSGSPPPMAN</sequence>
<keyword evidence="4" id="KW-0732">Signal</keyword>
<accession>A0AAE1LA68</accession>
<dbReference type="AlphaFoldDB" id="A0AAE1LA68"/>
<comment type="caution">
    <text evidence="5">The sequence shown here is derived from an EMBL/GenBank/DDBJ whole genome shotgun (WGS) entry which is preliminary data.</text>
</comment>
<dbReference type="PANTHER" id="PTHR31019">
    <property type="entry name" value="SMALL INTEGRAL MEMBRANE PROTEIN 14"/>
    <property type="match status" value="1"/>
</dbReference>
<feature type="chain" id="PRO_5042152722" description="Small integral membrane protein 14" evidence="4">
    <location>
        <begin position="19"/>
        <end position="124"/>
    </location>
</feature>
<name>A0AAE1LA68_9NEOP</name>
<reference evidence="5" key="1">
    <citation type="submission" date="2021-07" db="EMBL/GenBank/DDBJ databases">
        <authorList>
            <person name="Catto M.A."/>
            <person name="Jacobson A."/>
            <person name="Kennedy G."/>
            <person name="Labadie P."/>
            <person name="Hunt B.G."/>
            <person name="Srinivasan R."/>
        </authorList>
    </citation>
    <scope>NUCLEOTIDE SEQUENCE</scope>
    <source>
        <strain evidence="5">PL_HMW_Pooled</strain>
        <tissue evidence="5">Head</tissue>
    </source>
</reference>
<evidence type="ECO:0000256" key="1">
    <source>
        <dbReference type="ARBA" id="ARBA00017902"/>
    </source>
</evidence>
<evidence type="ECO:0000256" key="4">
    <source>
        <dbReference type="SAM" id="SignalP"/>
    </source>
</evidence>
<keyword evidence="3" id="KW-0472">Membrane</keyword>
<dbReference type="EMBL" id="JAHWGI010000292">
    <property type="protein sequence ID" value="KAK3912153.1"/>
    <property type="molecule type" value="Genomic_DNA"/>
</dbReference>
<evidence type="ECO:0000313" key="5">
    <source>
        <dbReference type="EMBL" id="KAK3912153.1"/>
    </source>
</evidence>
<organism evidence="5 6">
    <name type="scientific">Frankliniella fusca</name>
    <dbReference type="NCBI Taxonomy" id="407009"/>
    <lineage>
        <taxon>Eukaryota</taxon>
        <taxon>Metazoa</taxon>
        <taxon>Ecdysozoa</taxon>
        <taxon>Arthropoda</taxon>
        <taxon>Hexapoda</taxon>
        <taxon>Insecta</taxon>
        <taxon>Pterygota</taxon>
        <taxon>Neoptera</taxon>
        <taxon>Paraneoptera</taxon>
        <taxon>Thysanoptera</taxon>
        <taxon>Terebrantia</taxon>
        <taxon>Thripoidea</taxon>
        <taxon>Thripidae</taxon>
        <taxon>Frankliniella</taxon>
    </lineage>
</organism>
<dbReference type="InterPro" id="IPR020309">
    <property type="entry name" value="Smim-14"/>
</dbReference>
<keyword evidence="3" id="KW-0812">Transmembrane</keyword>
<feature type="signal peptide" evidence="4">
    <location>
        <begin position="1"/>
        <end position="18"/>
    </location>
</feature>
<keyword evidence="3" id="KW-1133">Transmembrane helix</keyword>
<evidence type="ECO:0000313" key="6">
    <source>
        <dbReference type="Proteomes" id="UP001219518"/>
    </source>
</evidence>
<feature type="compositionally biased region" description="Polar residues" evidence="2">
    <location>
        <begin position="102"/>
        <end position="111"/>
    </location>
</feature>